<dbReference type="HOGENOM" id="CLU_000445_119_3_7"/>
<dbReference type="InterPro" id="IPR025944">
    <property type="entry name" value="Sigma_54_int_dom_CS"/>
</dbReference>
<proteinExistence type="predicted"/>
<evidence type="ECO:0000256" key="3">
    <source>
        <dbReference type="ARBA" id="ARBA00023015"/>
    </source>
</evidence>
<keyword evidence="5" id="KW-0804">Transcription</keyword>
<dbReference type="eggNOG" id="COG3829">
    <property type="taxonomic scope" value="Bacteria"/>
</dbReference>
<dbReference type="FunFam" id="3.40.50.300:FF:000006">
    <property type="entry name" value="DNA-binding transcriptional regulator NtrC"/>
    <property type="match status" value="1"/>
</dbReference>
<dbReference type="InterPro" id="IPR003593">
    <property type="entry name" value="AAA+_ATPase"/>
</dbReference>
<dbReference type="PROSITE" id="PS00676">
    <property type="entry name" value="SIGMA54_INTERACT_2"/>
    <property type="match status" value="1"/>
</dbReference>
<dbReference type="Pfam" id="PF25601">
    <property type="entry name" value="AAA_lid_14"/>
    <property type="match status" value="1"/>
</dbReference>
<dbReference type="CDD" id="cd00060">
    <property type="entry name" value="FHA"/>
    <property type="match status" value="1"/>
</dbReference>
<dbReference type="Gene3D" id="2.60.200.20">
    <property type="match status" value="1"/>
</dbReference>
<dbReference type="InterPro" id="IPR032030">
    <property type="entry name" value="YscD_cytoplasmic_dom"/>
</dbReference>
<feature type="region of interest" description="Disordered" evidence="6">
    <location>
        <begin position="1"/>
        <end position="32"/>
    </location>
</feature>
<organism evidence="9 10">
    <name type="scientific">Haliangium ochraceum (strain DSM 14365 / JCM 11303 / SMP-2)</name>
    <dbReference type="NCBI Taxonomy" id="502025"/>
    <lineage>
        <taxon>Bacteria</taxon>
        <taxon>Pseudomonadati</taxon>
        <taxon>Myxococcota</taxon>
        <taxon>Polyangia</taxon>
        <taxon>Haliangiales</taxon>
        <taxon>Kofleriaceae</taxon>
        <taxon>Haliangium</taxon>
    </lineage>
</organism>
<dbReference type="KEGG" id="hoh:Hoch_2647"/>
<dbReference type="Proteomes" id="UP000001880">
    <property type="component" value="Chromosome"/>
</dbReference>
<keyword evidence="3" id="KW-0805">Transcription regulation</keyword>
<dbReference type="InterPro" id="IPR025943">
    <property type="entry name" value="Sigma_54_int_dom_ATP-bd_2"/>
</dbReference>
<dbReference type="PROSITE" id="PS50006">
    <property type="entry name" value="FHA_DOMAIN"/>
    <property type="match status" value="1"/>
</dbReference>
<dbReference type="Gene3D" id="3.40.50.300">
    <property type="entry name" value="P-loop containing nucleotide triphosphate hydrolases"/>
    <property type="match status" value="1"/>
</dbReference>
<evidence type="ECO:0000256" key="2">
    <source>
        <dbReference type="ARBA" id="ARBA00022840"/>
    </source>
</evidence>
<dbReference type="AlphaFoldDB" id="D0LM01"/>
<dbReference type="InterPro" id="IPR008984">
    <property type="entry name" value="SMAD_FHA_dom_sf"/>
</dbReference>
<dbReference type="SMART" id="SM00382">
    <property type="entry name" value="AAA"/>
    <property type="match status" value="1"/>
</dbReference>
<dbReference type="InterPro" id="IPR002078">
    <property type="entry name" value="Sigma_54_int"/>
</dbReference>
<evidence type="ECO:0000256" key="1">
    <source>
        <dbReference type="ARBA" id="ARBA00022741"/>
    </source>
</evidence>
<protein>
    <submittedName>
        <fullName evidence="9">Putative sigma54 specific transcriptional regulator</fullName>
    </submittedName>
</protein>
<dbReference type="EMBL" id="CP001804">
    <property type="protein sequence ID" value="ACY15179.1"/>
    <property type="molecule type" value="Genomic_DNA"/>
</dbReference>
<evidence type="ECO:0000256" key="4">
    <source>
        <dbReference type="ARBA" id="ARBA00023125"/>
    </source>
</evidence>
<keyword evidence="4" id="KW-0238">DNA-binding</keyword>
<dbReference type="InterPro" id="IPR058031">
    <property type="entry name" value="AAA_lid_NorR"/>
</dbReference>
<dbReference type="Gene3D" id="1.10.10.60">
    <property type="entry name" value="Homeodomain-like"/>
    <property type="match status" value="1"/>
</dbReference>
<dbReference type="Pfam" id="PF00158">
    <property type="entry name" value="Sigma54_activat"/>
    <property type="match status" value="1"/>
</dbReference>
<dbReference type="Pfam" id="PF16697">
    <property type="entry name" value="Yop-YscD_cpl"/>
    <property type="match status" value="1"/>
</dbReference>
<dbReference type="PANTHER" id="PTHR32071:SF117">
    <property type="entry name" value="PTS-DEPENDENT DIHYDROXYACETONE KINASE OPERON REGULATORY PROTEIN-RELATED"/>
    <property type="match status" value="1"/>
</dbReference>
<dbReference type="STRING" id="502025.Hoch_2647"/>
<dbReference type="SMART" id="SM00240">
    <property type="entry name" value="FHA"/>
    <property type="match status" value="1"/>
</dbReference>
<keyword evidence="10" id="KW-1185">Reference proteome</keyword>
<evidence type="ECO:0000259" key="8">
    <source>
        <dbReference type="PROSITE" id="PS50045"/>
    </source>
</evidence>
<dbReference type="RefSeq" id="WP_012827787.1">
    <property type="nucleotide sequence ID" value="NC_013440.1"/>
</dbReference>
<dbReference type="PANTHER" id="PTHR32071">
    <property type="entry name" value="TRANSCRIPTIONAL REGULATORY PROTEIN"/>
    <property type="match status" value="1"/>
</dbReference>
<feature type="domain" description="FHA" evidence="7">
    <location>
        <begin position="64"/>
        <end position="113"/>
    </location>
</feature>
<reference evidence="9 10" key="1">
    <citation type="journal article" date="2010" name="Stand. Genomic Sci.">
        <title>Complete genome sequence of Haliangium ochraceum type strain (SMP-2).</title>
        <authorList>
            <consortium name="US DOE Joint Genome Institute (JGI-PGF)"/>
            <person name="Ivanova N."/>
            <person name="Daum C."/>
            <person name="Lang E."/>
            <person name="Abt B."/>
            <person name="Kopitz M."/>
            <person name="Saunders E."/>
            <person name="Lapidus A."/>
            <person name="Lucas S."/>
            <person name="Glavina Del Rio T."/>
            <person name="Nolan M."/>
            <person name="Tice H."/>
            <person name="Copeland A."/>
            <person name="Cheng J.F."/>
            <person name="Chen F."/>
            <person name="Bruce D."/>
            <person name="Goodwin L."/>
            <person name="Pitluck S."/>
            <person name="Mavromatis K."/>
            <person name="Pati A."/>
            <person name="Mikhailova N."/>
            <person name="Chen A."/>
            <person name="Palaniappan K."/>
            <person name="Land M."/>
            <person name="Hauser L."/>
            <person name="Chang Y.J."/>
            <person name="Jeffries C.D."/>
            <person name="Detter J.C."/>
            <person name="Brettin T."/>
            <person name="Rohde M."/>
            <person name="Goker M."/>
            <person name="Bristow J."/>
            <person name="Markowitz V."/>
            <person name="Eisen J.A."/>
            <person name="Hugenholtz P."/>
            <person name="Kyrpides N.C."/>
            <person name="Klenk H.P."/>
        </authorList>
    </citation>
    <scope>NUCLEOTIDE SEQUENCE [LARGE SCALE GENOMIC DNA]</scope>
    <source>
        <strain evidence="10">DSM 14365 / CIP 107738 / JCM 11303 / AJ 13395 / SMP-2</strain>
    </source>
</reference>
<dbReference type="SUPFAM" id="SSF52540">
    <property type="entry name" value="P-loop containing nucleoside triphosphate hydrolases"/>
    <property type="match status" value="1"/>
</dbReference>
<keyword evidence="1" id="KW-0547">Nucleotide-binding</keyword>
<dbReference type="SUPFAM" id="SSF46689">
    <property type="entry name" value="Homeodomain-like"/>
    <property type="match status" value="1"/>
</dbReference>
<name>D0LM01_HALO1</name>
<evidence type="ECO:0000313" key="9">
    <source>
        <dbReference type="EMBL" id="ACY15179.1"/>
    </source>
</evidence>
<dbReference type="PROSITE" id="PS50045">
    <property type="entry name" value="SIGMA54_INTERACT_4"/>
    <property type="match status" value="1"/>
</dbReference>
<dbReference type="OrthoDB" id="9761705at2"/>
<keyword evidence="2" id="KW-0067">ATP-binding</keyword>
<evidence type="ECO:0000259" key="7">
    <source>
        <dbReference type="PROSITE" id="PS50006"/>
    </source>
</evidence>
<gene>
    <name evidence="9" type="ordered locus">Hoch_2647</name>
</gene>
<evidence type="ECO:0000256" key="6">
    <source>
        <dbReference type="SAM" id="MobiDB-lite"/>
    </source>
</evidence>
<dbReference type="InterPro" id="IPR027417">
    <property type="entry name" value="P-loop_NTPase"/>
</dbReference>
<dbReference type="GO" id="GO:0006355">
    <property type="term" value="P:regulation of DNA-templated transcription"/>
    <property type="evidence" value="ECO:0007669"/>
    <property type="project" value="InterPro"/>
</dbReference>
<feature type="domain" description="Sigma-54 factor interaction" evidence="8">
    <location>
        <begin position="153"/>
        <end position="383"/>
    </location>
</feature>
<dbReference type="GO" id="GO:0005524">
    <property type="term" value="F:ATP binding"/>
    <property type="evidence" value="ECO:0007669"/>
    <property type="project" value="UniProtKB-KW"/>
</dbReference>
<dbReference type="eggNOG" id="COG1716">
    <property type="taxonomic scope" value="Bacteria"/>
</dbReference>
<dbReference type="Gene3D" id="1.10.8.60">
    <property type="match status" value="1"/>
</dbReference>
<dbReference type="PROSITE" id="PS00688">
    <property type="entry name" value="SIGMA54_INTERACT_3"/>
    <property type="match status" value="1"/>
</dbReference>
<evidence type="ECO:0000313" key="10">
    <source>
        <dbReference type="Proteomes" id="UP000001880"/>
    </source>
</evidence>
<evidence type="ECO:0000256" key="5">
    <source>
        <dbReference type="ARBA" id="ARBA00023163"/>
    </source>
</evidence>
<dbReference type="InterPro" id="IPR000253">
    <property type="entry name" value="FHA_dom"/>
</dbReference>
<dbReference type="GO" id="GO:0003677">
    <property type="term" value="F:DNA binding"/>
    <property type="evidence" value="ECO:0007669"/>
    <property type="project" value="UniProtKB-KW"/>
</dbReference>
<dbReference type="CDD" id="cd00009">
    <property type="entry name" value="AAA"/>
    <property type="match status" value="1"/>
</dbReference>
<accession>D0LM01</accession>
<dbReference type="InterPro" id="IPR009057">
    <property type="entry name" value="Homeodomain-like_sf"/>
</dbReference>
<sequence>MASDEVPAAATDDELGGMPTRTDGQHTEALGGRARGHRLIKRFLLTVVAGPDAGTVLRSQGARVVIGTHELADLVLGDRAVSRFHCELELSEGACRVRDTESRNGTRVDGVRVHHAELAPGSVISVGRSQIRFDEGVGHVRVSMSEREHFGLLVGRAPATRTVFAALERAAASDATVLLSGETGTGKEATAESIHRESARAQGPFIFVDCGAIPPDLLESELFGHEKGAFTGATAAREGAFEAANGGTIFLDEIGELSRDLQPRLLRVLERRHIKRVGENDYRDIDVRVIAATNRDLRAAVNDKSFRSDLYYRLAVVEVHLPPLRERREDLPLLVERLVRGLGAEERPEAEALREADFLAHLARHPWPGNVRELRNYLERCLAMREPVPLRDAGIVPGGADETGAGQPILASELPLKDARERWNHAFEARYLREVLDRAGDNVSAAARAAGVDRAYFHRLLRRHGLR</sequence>
<dbReference type="SUPFAM" id="SSF49879">
    <property type="entry name" value="SMAD/FHA domain"/>
    <property type="match status" value="1"/>
</dbReference>